<evidence type="ECO:0000256" key="11">
    <source>
        <dbReference type="ARBA" id="ARBA00022799"/>
    </source>
</evidence>
<evidence type="ECO:0000256" key="2">
    <source>
        <dbReference type="ARBA" id="ARBA00004245"/>
    </source>
</evidence>
<evidence type="ECO:0000256" key="5">
    <source>
        <dbReference type="ARBA" id="ARBA00007406"/>
    </source>
</evidence>
<dbReference type="Pfam" id="PF02800">
    <property type="entry name" value="Gp_dh_C"/>
    <property type="match status" value="1"/>
</dbReference>
<dbReference type="PANTHER" id="PTHR10836:SF111">
    <property type="entry name" value="GLYCERALDEHYDE-3-PHOSPHATE DEHYDROGENASE"/>
    <property type="match status" value="1"/>
</dbReference>
<proteinExistence type="inferred from homology"/>
<sequence length="263" mass="28394">MVKVGYDSTHGKLKGTVKAEKSNPVISAKPISIFQEQDPTNIEWGDAGDEYAVESTGEGCSLLEGGAKKISISAHSTDALIFAMGVNHEKYDNSLKIVSNASCSTNCLSSLAKVIHYNNGIVEELMTTVHAITATKKTMPGPARKLWHDSWGASQNIIPASTYATKAVVRVIPELNRKLTSMAFHVLAPKVSVVDLSCHLGKTAKYYDIKKLVKQALKGPLKSILGPTEDQVVSCNFKNDTQSSTFNAGAVTVLNDHLVKFIF</sequence>
<accession>A0A6P9EVI4</accession>
<dbReference type="Gene3D" id="3.30.360.10">
    <property type="entry name" value="Dihydrodipicolinate Reductase, domain 2"/>
    <property type="match status" value="1"/>
</dbReference>
<dbReference type="SUPFAM" id="SSF55347">
    <property type="entry name" value="Glyceraldehyde-3-phosphate dehydrogenase-like, C-terminal domain"/>
    <property type="match status" value="1"/>
</dbReference>
<keyword evidence="15" id="KW-0324">Glycolysis</keyword>
<dbReference type="GO" id="GO:0005634">
    <property type="term" value="C:nucleus"/>
    <property type="evidence" value="ECO:0007669"/>
    <property type="project" value="UniProtKB-SubCell"/>
</dbReference>
<dbReference type="SMART" id="SM00846">
    <property type="entry name" value="Gp_dh_N"/>
    <property type="match status" value="1"/>
</dbReference>
<keyword evidence="24" id="KW-1185">Reference proteome</keyword>
<evidence type="ECO:0000256" key="14">
    <source>
        <dbReference type="ARBA" id="ARBA00023027"/>
    </source>
</evidence>
<dbReference type="AlphaFoldDB" id="A0A6P9EVI4"/>
<keyword evidence="10" id="KW-0053">Apoptosis</keyword>
<evidence type="ECO:0000256" key="21">
    <source>
        <dbReference type="ARBA" id="ARBA00048005"/>
    </source>
</evidence>
<evidence type="ECO:0000256" key="10">
    <source>
        <dbReference type="ARBA" id="ARBA00022703"/>
    </source>
</evidence>
<keyword evidence="14" id="KW-0520">NAD</keyword>
<evidence type="ECO:0000313" key="25">
    <source>
        <dbReference type="RefSeq" id="XP_035578755.1"/>
    </source>
</evidence>
<comment type="subunit">
    <text evidence="19">Homotetramer. Interacts with TPPP; the interaction is direct. Interacts (when S-nitrosylated) with SIAH1; leading to nuclear translocation. Interacts with RILPL1/GOSPEL, leading to prevent the interaction between GAPDH and SIAH1 and prevent nuclear translocation. Interacts with CHP1; the interaction increases the binding of CHP1 with microtubules. Associates with microtubules. Interacts with EIF1AD, USP25, PRKCI and WARS1. Interacts with phosphorylated RPL13A; inhibited by oxidatively-modified low-densitity lipoprotein (LDL(ox)). Component of the GAIT complex. Interacts with FKBP6; leading to inhibit GAPDH catalytic activity. Interacts with TRAF2, promoting TRAF2 ubiquitination. Interacts with TRAF3, promoting TRAF3 ubiquitination.</text>
</comment>
<dbReference type="FunFam" id="3.30.360.10:FF:000001">
    <property type="entry name" value="Glyceraldehyde-3-phosphate dehydrogenase"/>
    <property type="match status" value="1"/>
</dbReference>
<evidence type="ECO:0000313" key="24">
    <source>
        <dbReference type="Proteomes" id="UP000515165"/>
    </source>
</evidence>
<evidence type="ECO:0000256" key="18">
    <source>
        <dbReference type="ARBA" id="ARBA00031890"/>
    </source>
</evidence>
<protein>
    <recommendedName>
        <fullName evidence="7">Glyceraldehyde-3-phosphate dehydrogenase</fullName>
        <ecNumber evidence="6">1.2.1.12</ecNumber>
    </recommendedName>
    <alternativeName>
        <fullName evidence="18">Peptidyl-cysteine S-nitrosylase GAPDH</fullName>
    </alternativeName>
</protein>
<keyword evidence="12" id="KW-0810">Translation regulation</keyword>
<dbReference type="GO" id="GO:0006096">
    <property type="term" value="P:glycolytic process"/>
    <property type="evidence" value="ECO:0007669"/>
    <property type="project" value="UniProtKB-KW"/>
</dbReference>
<evidence type="ECO:0000256" key="16">
    <source>
        <dbReference type="ARBA" id="ARBA00023212"/>
    </source>
</evidence>
<evidence type="ECO:0000256" key="22">
    <source>
        <dbReference type="RuleBase" id="RU000397"/>
    </source>
</evidence>
<evidence type="ECO:0000256" key="9">
    <source>
        <dbReference type="ARBA" id="ARBA00022679"/>
    </source>
</evidence>
<dbReference type="InterPro" id="IPR020831">
    <property type="entry name" value="GlycerAld/Erythrose_P_DH"/>
</dbReference>
<evidence type="ECO:0000256" key="17">
    <source>
        <dbReference type="ARBA" id="ARBA00023242"/>
    </source>
</evidence>
<dbReference type="GO" id="GO:0005829">
    <property type="term" value="C:cytosol"/>
    <property type="evidence" value="ECO:0007669"/>
    <property type="project" value="UniProtKB-SubCell"/>
</dbReference>
<comment type="catalytic activity">
    <reaction evidence="21">
        <text>S-nitroso-L-cysteinyl-[GAPDH] + L-cysteinyl-[protein] = L-cysteinyl-[GAPDH] + S-nitroso-L-cysteinyl-[protein]</text>
        <dbReference type="Rhea" id="RHEA:66684"/>
        <dbReference type="Rhea" id="RHEA-COMP:10131"/>
        <dbReference type="Rhea" id="RHEA-COMP:17089"/>
        <dbReference type="Rhea" id="RHEA-COMP:17090"/>
        <dbReference type="Rhea" id="RHEA-COMP:17091"/>
        <dbReference type="ChEBI" id="CHEBI:29950"/>
        <dbReference type="ChEBI" id="CHEBI:149494"/>
    </reaction>
    <physiologicalReaction direction="left-to-right" evidence="21">
        <dbReference type="Rhea" id="RHEA:66685"/>
    </physiologicalReaction>
</comment>
<dbReference type="SUPFAM" id="SSF51735">
    <property type="entry name" value="NAD(P)-binding Rossmann-fold domains"/>
    <property type="match status" value="1"/>
</dbReference>
<evidence type="ECO:0000256" key="6">
    <source>
        <dbReference type="ARBA" id="ARBA00013119"/>
    </source>
</evidence>
<dbReference type="GO" id="GO:0051287">
    <property type="term" value="F:NAD binding"/>
    <property type="evidence" value="ECO:0007669"/>
    <property type="project" value="InterPro"/>
</dbReference>
<dbReference type="GO" id="GO:0005856">
    <property type="term" value="C:cytoskeleton"/>
    <property type="evidence" value="ECO:0007669"/>
    <property type="project" value="UniProtKB-SubCell"/>
</dbReference>
<comment type="subcellular location">
    <subcellularLocation>
        <location evidence="2">Cytoplasm</location>
        <location evidence="2">Cytoskeleton</location>
    </subcellularLocation>
    <subcellularLocation>
        <location evidence="3">Cytoplasm</location>
        <location evidence="3">Cytosol</location>
    </subcellularLocation>
    <subcellularLocation>
        <location evidence="1">Nucleus</location>
    </subcellularLocation>
</comment>
<evidence type="ECO:0000256" key="4">
    <source>
        <dbReference type="ARBA" id="ARBA00004869"/>
    </source>
</evidence>
<dbReference type="KEGG" id="zca:113913722"/>
<dbReference type="GO" id="GO:0006417">
    <property type="term" value="P:regulation of translation"/>
    <property type="evidence" value="ECO:0007669"/>
    <property type="project" value="UniProtKB-KW"/>
</dbReference>
<dbReference type="GO" id="GO:0016740">
    <property type="term" value="F:transferase activity"/>
    <property type="evidence" value="ECO:0007669"/>
    <property type="project" value="UniProtKB-KW"/>
</dbReference>
<keyword evidence="16" id="KW-0206">Cytoskeleton</keyword>
<dbReference type="GO" id="GO:0004365">
    <property type="term" value="F:glyceraldehyde-3-phosphate dehydrogenase (NAD+) (phosphorylating) activity"/>
    <property type="evidence" value="ECO:0007669"/>
    <property type="project" value="UniProtKB-EC"/>
</dbReference>
<evidence type="ECO:0000259" key="23">
    <source>
        <dbReference type="SMART" id="SM00846"/>
    </source>
</evidence>
<dbReference type="RefSeq" id="XP_035578755.1">
    <property type="nucleotide sequence ID" value="XM_035722862.1"/>
</dbReference>
<evidence type="ECO:0000256" key="19">
    <source>
        <dbReference type="ARBA" id="ARBA00046997"/>
    </source>
</evidence>
<evidence type="ECO:0000256" key="8">
    <source>
        <dbReference type="ARBA" id="ARBA00022490"/>
    </source>
</evidence>
<comment type="catalytic activity">
    <reaction evidence="20">
        <text>D-glyceraldehyde 3-phosphate + phosphate + NAD(+) = (2R)-3-phospho-glyceroyl phosphate + NADH + H(+)</text>
        <dbReference type="Rhea" id="RHEA:10300"/>
        <dbReference type="ChEBI" id="CHEBI:15378"/>
        <dbReference type="ChEBI" id="CHEBI:43474"/>
        <dbReference type="ChEBI" id="CHEBI:57540"/>
        <dbReference type="ChEBI" id="CHEBI:57604"/>
        <dbReference type="ChEBI" id="CHEBI:57945"/>
        <dbReference type="ChEBI" id="CHEBI:59776"/>
        <dbReference type="EC" id="1.2.1.12"/>
    </reaction>
</comment>
<keyword evidence="13" id="KW-0560">Oxidoreductase</keyword>
<dbReference type="PANTHER" id="PTHR10836">
    <property type="entry name" value="GLYCERALDEHYDE 3-PHOSPHATE DEHYDROGENASE"/>
    <property type="match status" value="1"/>
</dbReference>
<dbReference type="InterPro" id="IPR036291">
    <property type="entry name" value="NAD(P)-bd_dom_sf"/>
</dbReference>
<reference evidence="25" key="1">
    <citation type="submission" date="2025-08" db="UniProtKB">
        <authorList>
            <consortium name="RefSeq"/>
        </authorList>
    </citation>
    <scope>IDENTIFICATION</scope>
    <source>
        <tissue evidence="25">Blood</tissue>
    </source>
</reference>
<keyword evidence="9" id="KW-0808">Transferase</keyword>
<dbReference type="GO" id="GO:0006915">
    <property type="term" value="P:apoptotic process"/>
    <property type="evidence" value="ECO:0007669"/>
    <property type="project" value="UniProtKB-KW"/>
</dbReference>
<dbReference type="FunFam" id="3.40.50.720:FF:001022">
    <property type="entry name" value="Predicted gene 15294"/>
    <property type="match status" value="1"/>
</dbReference>
<dbReference type="Pfam" id="PF00044">
    <property type="entry name" value="Gp_dh_N"/>
    <property type="match status" value="1"/>
</dbReference>
<evidence type="ECO:0000256" key="15">
    <source>
        <dbReference type="ARBA" id="ARBA00023152"/>
    </source>
</evidence>
<evidence type="ECO:0000256" key="12">
    <source>
        <dbReference type="ARBA" id="ARBA00022845"/>
    </source>
</evidence>
<name>A0A6P9EVI4_ZALCA</name>
<keyword evidence="8" id="KW-0963">Cytoplasm</keyword>
<feature type="domain" description="Glyceraldehyde 3-phosphate dehydrogenase NAD(P) binding" evidence="23">
    <location>
        <begin position="2"/>
        <end position="103"/>
    </location>
</feature>
<dbReference type="InterPro" id="IPR020828">
    <property type="entry name" value="GlycerAld_3-P_DH_NAD(P)-bd"/>
</dbReference>
<organism evidence="24 25">
    <name type="scientific">Zalophus californianus</name>
    <name type="common">California sealion</name>
    <dbReference type="NCBI Taxonomy" id="9704"/>
    <lineage>
        <taxon>Eukaryota</taxon>
        <taxon>Metazoa</taxon>
        <taxon>Chordata</taxon>
        <taxon>Craniata</taxon>
        <taxon>Vertebrata</taxon>
        <taxon>Euteleostomi</taxon>
        <taxon>Mammalia</taxon>
        <taxon>Eutheria</taxon>
        <taxon>Laurasiatheria</taxon>
        <taxon>Carnivora</taxon>
        <taxon>Caniformia</taxon>
        <taxon>Pinnipedia</taxon>
        <taxon>Otariidae</taxon>
        <taxon>Zalophus</taxon>
    </lineage>
</organism>
<evidence type="ECO:0000256" key="13">
    <source>
        <dbReference type="ARBA" id="ARBA00023002"/>
    </source>
</evidence>
<dbReference type="InterPro" id="IPR020829">
    <property type="entry name" value="GlycerAld_3-P_DH_cat"/>
</dbReference>
<dbReference type="GeneID" id="113913722"/>
<keyword evidence="11" id="KW-0702">S-nitrosylation</keyword>
<gene>
    <name evidence="25" type="primary">LOC113913722</name>
</gene>
<dbReference type="OrthoDB" id="1152826at2759"/>
<evidence type="ECO:0000256" key="7">
    <source>
        <dbReference type="ARBA" id="ARBA00021022"/>
    </source>
</evidence>
<evidence type="ECO:0000256" key="1">
    <source>
        <dbReference type="ARBA" id="ARBA00004123"/>
    </source>
</evidence>
<dbReference type="PRINTS" id="PR00078">
    <property type="entry name" value="G3PDHDRGNASE"/>
</dbReference>
<evidence type="ECO:0000256" key="3">
    <source>
        <dbReference type="ARBA" id="ARBA00004514"/>
    </source>
</evidence>
<evidence type="ECO:0000256" key="20">
    <source>
        <dbReference type="ARBA" id="ARBA00047698"/>
    </source>
</evidence>
<keyword evidence="17" id="KW-0539">Nucleus</keyword>
<comment type="pathway">
    <text evidence="4">Carbohydrate degradation; glycolysis; pyruvate from D-glyceraldehyde 3-phosphate: step 1/5.</text>
</comment>
<dbReference type="EC" id="1.2.1.12" evidence="6"/>
<dbReference type="Gene3D" id="3.40.50.720">
    <property type="entry name" value="NAD(P)-binding Rossmann-like Domain"/>
    <property type="match status" value="1"/>
</dbReference>
<dbReference type="Proteomes" id="UP000515165">
    <property type="component" value="Chromosome 11"/>
</dbReference>
<comment type="similarity">
    <text evidence="5 22">Belongs to the glyceraldehyde-3-phosphate dehydrogenase family.</text>
</comment>